<dbReference type="CDD" id="cd01949">
    <property type="entry name" value="GGDEF"/>
    <property type="match status" value="1"/>
</dbReference>
<dbReference type="NCBIfam" id="TIGR00254">
    <property type="entry name" value="GGDEF"/>
    <property type="match status" value="1"/>
</dbReference>
<dbReference type="InterPro" id="IPR029787">
    <property type="entry name" value="Nucleotide_cyclase"/>
</dbReference>
<reference evidence="3" key="1">
    <citation type="submission" date="2016-03" db="EMBL/GenBank/DDBJ databases">
        <title>Complete genome sequence of the type strain Actinoalloteichus hymeniacidonis DSM 45092.</title>
        <authorList>
            <person name="Schaffert L."/>
            <person name="Albersmeier A."/>
            <person name="Winkler A."/>
            <person name="Kalinowski J."/>
            <person name="Zotchev S."/>
            <person name="Ruckert C."/>
        </authorList>
    </citation>
    <scope>NUCLEOTIDE SEQUENCE [LARGE SCALE GENOMIC DNA]</scope>
    <source>
        <strain evidence="3">HPA177(T) (DSM 45092(T))</strain>
    </source>
</reference>
<dbReference type="Proteomes" id="UP000095210">
    <property type="component" value="Chromosome"/>
</dbReference>
<organism evidence="2 3">
    <name type="scientific">Actinoalloteichus hymeniacidonis</name>
    <dbReference type="NCBI Taxonomy" id="340345"/>
    <lineage>
        <taxon>Bacteria</taxon>
        <taxon>Bacillati</taxon>
        <taxon>Actinomycetota</taxon>
        <taxon>Actinomycetes</taxon>
        <taxon>Pseudonocardiales</taxon>
        <taxon>Pseudonocardiaceae</taxon>
        <taxon>Actinoalloteichus</taxon>
    </lineage>
</organism>
<dbReference type="SUPFAM" id="SSF55073">
    <property type="entry name" value="Nucleotide cyclase"/>
    <property type="match status" value="1"/>
</dbReference>
<feature type="domain" description="GGDEF" evidence="1">
    <location>
        <begin position="167"/>
        <end position="285"/>
    </location>
</feature>
<dbReference type="InterPro" id="IPR000160">
    <property type="entry name" value="GGDEF_dom"/>
</dbReference>
<evidence type="ECO:0000313" key="3">
    <source>
        <dbReference type="Proteomes" id="UP000095210"/>
    </source>
</evidence>
<proteinExistence type="predicted"/>
<dbReference type="Gene3D" id="3.30.70.270">
    <property type="match status" value="1"/>
</dbReference>
<dbReference type="InterPro" id="IPR052155">
    <property type="entry name" value="Biofilm_reg_signaling"/>
</dbReference>
<dbReference type="AlphaFoldDB" id="A0AAC9N188"/>
<dbReference type="InterPro" id="IPR043128">
    <property type="entry name" value="Rev_trsase/Diguanyl_cyclase"/>
</dbReference>
<dbReference type="EMBL" id="CP014859">
    <property type="protein sequence ID" value="AOS66150.1"/>
    <property type="molecule type" value="Genomic_DNA"/>
</dbReference>
<accession>A0AAC9N188</accession>
<dbReference type="PANTHER" id="PTHR44757">
    <property type="entry name" value="DIGUANYLATE CYCLASE DGCP"/>
    <property type="match status" value="1"/>
</dbReference>
<dbReference type="SMART" id="SM00267">
    <property type="entry name" value="GGDEF"/>
    <property type="match status" value="1"/>
</dbReference>
<dbReference type="RefSeq" id="WP_069853022.1">
    <property type="nucleotide sequence ID" value="NZ_CP014859.1"/>
</dbReference>
<gene>
    <name evidence="2" type="ORF">TL08_26910</name>
</gene>
<keyword evidence="3" id="KW-1185">Reference proteome</keyword>
<sequence length="285" mass="30343">MSAVGTAARREVGSVWGDIVAELPVGVLLQNMRGDVLAANELAATLLGIPEAELTAGRIRIDQALRDESGAPLPSAGHLIDQLRRHSGALQLPVLRTAPGTEPARLWVGLHTARLSGVDVLLSFLRPVDAEPGRLTGMLDPLTGLPSRALLLDRLQESLIRAGTRGTLVTLVLLDICRLAEVNAAHGFERGDDLLTMLACRLRSGMRADYTVARFGSDEFAVVAEHPRGSGGAIASKVREVAGSAMQLGRIRLHPELRTAWVTSDGSAGSVAMIDRAETILRRRG</sequence>
<protein>
    <submittedName>
        <fullName evidence="2">Diguanylate cyclase (GGDEF) domain-containing protein</fullName>
    </submittedName>
</protein>
<name>A0AAC9N188_9PSEU</name>
<dbReference type="KEGG" id="ahm:TL08_26910"/>
<dbReference type="Pfam" id="PF00990">
    <property type="entry name" value="GGDEF"/>
    <property type="match status" value="1"/>
</dbReference>
<dbReference type="PANTHER" id="PTHR44757:SF2">
    <property type="entry name" value="BIOFILM ARCHITECTURE MAINTENANCE PROTEIN MBAA"/>
    <property type="match status" value="1"/>
</dbReference>
<evidence type="ECO:0000313" key="2">
    <source>
        <dbReference type="EMBL" id="AOS66150.1"/>
    </source>
</evidence>
<dbReference type="PROSITE" id="PS50887">
    <property type="entry name" value="GGDEF"/>
    <property type="match status" value="1"/>
</dbReference>
<evidence type="ECO:0000259" key="1">
    <source>
        <dbReference type="PROSITE" id="PS50887"/>
    </source>
</evidence>